<proteinExistence type="predicted"/>
<keyword evidence="1" id="KW-0472">Membrane</keyword>
<keyword evidence="1" id="KW-0812">Transmembrane</keyword>
<name>A0A0A9FG28_ARUDO</name>
<keyword evidence="1" id="KW-1133">Transmembrane helix</keyword>
<evidence type="ECO:0000313" key="2">
    <source>
        <dbReference type="EMBL" id="JAE10164.1"/>
    </source>
</evidence>
<evidence type="ECO:0000256" key="1">
    <source>
        <dbReference type="SAM" id="Phobius"/>
    </source>
</evidence>
<dbReference type="EMBL" id="GBRH01187732">
    <property type="protein sequence ID" value="JAE10164.1"/>
    <property type="molecule type" value="Transcribed_RNA"/>
</dbReference>
<reference evidence="2" key="1">
    <citation type="submission" date="2014-09" db="EMBL/GenBank/DDBJ databases">
        <authorList>
            <person name="Magalhaes I.L.F."/>
            <person name="Oliveira U."/>
            <person name="Santos F.R."/>
            <person name="Vidigal T.H.D.A."/>
            <person name="Brescovit A.D."/>
            <person name="Santos A.J."/>
        </authorList>
    </citation>
    <scope>NUCLEOTIDE SEQUENCE</scope>
    <source>
        <tissue evidence="2">Shoot tissue taken approximately 20 cm above the soil surface</tissue>
    </source>
</reference>
<sequence length="75" mass="8934">MCGCETEITKYLYISLWFVRVIKCVTAVMFLYYMITSSSCGLQLIYFKLYINAIQHFPKNMNQEYEKLQNQNLKA</sequence>
<feature type="transmembrane region" description="Helical" evidence="1">
    <location>
        <begin position="12"/>
        <end position="35"/>
    </location>
</feature>
<organism evidence="2">
    <name type="scientific">Arundo donax</name>
    <name type="common">Giant reed</name>
    <name type="synonym">Donax arundinaceus</name>
    <dbReference type="NCBI Taxonomy" id="35708"/>
    <lineage>
        <taxon>Eukaryota</taxon>
        <taxon>Viridiplantae</taxon>
        <taxon>Streptophyta</taxon>
        <taxon>Embryophyta</taxon>
        <taxon>Tracheophyta</taxon>
        <taxon>Spermatophyta</taxon>
        <taxon>Magnoliopsida</taxon>
        <taxon>Liliopsida</taxon>
        <taxon>Poales</taxon>
        <taxon>Poaceae</taxon>
        <taxon>PACMAD clade</taxon>
        <taxon>Arundinoideae</taxon>
        <taxon>Arundineae</taxon>
        <taxon>Arundo</taxon>
    </lineage>
</organism>
<protein>
    <submittedName>
        <fullName evidence="2">Uncharacterized protein</fullName>
    </submittedName>
</protein>
<dbReference type="AlphaFoldDB" id="A0A0A9FG28"/>
<accession>A0A0A9FG28</accession>
<reference evidence="2" key="2">
    <citation type="journal article" date="2015" name="Data Brief">
        <title>Shoot transcriptome of the giant reed, Arundo donax.</title>
        <authorList>
            <person name="Barrero R.A."/>
            <person name="Guerrero F.D."/>
            <person name="Moolhuijzen P."/>
            <person name="Goolsby J.A."/>
            <person name="Tidwell J."/>
            <person name="Bellgard S.E."/>
            <person name="Bellgard M.I."/>
        </authorList>
    </citation>
    <scope>NUCLEOTIDE SEQUENCE</scope>
    <source>
        <tissue evidence="2">Shoot tissue taken approximately 20 cm above the soil surface</tissue>
    </source>
</reference>